<dbReference type="OrthoDB" id="69177at2759"/>
<dbReference type="Pfam" id="PF25342">
    <property type="entry name" value="GT_PLOD"/>
    <property type="match status" value="1"/>
</dbReference>
<keyword evidence="7" id="KW-0325">Glycoprotein</keyword>
<dbReference type="Gene3D" id="2.60.120.620">
    <property type="entry name" value="q2cbj1_9rhob like domain"/>
    <property type="match status" value="1"/>
</dbReference>
<organism evidence="8">
    <name type="scientific">Dendroctonus ponderosae</name>
    <name type="common">Mountain pine beetle</name>
    <dbReference type="NCBI Taxonomy" id="77166"/>
    <lineage>
        <taxon>Eukaryota</taxon>
        <taxon>Metazoa</taxon>
        <taxon>Ecdysozoa</taxon>
        <taxon>Arthropoda</taxon>
        <taxon>Hexapoda</taxon>
        <taxon>Insecta</taxon>
        <taxon>Pterygota</taxon>
        <taxon>Neoptera</taxon>
        <taxon>Endopterygota</taxon>
        <taxon>Coleoptera</taxon>
        <taxon>Polyphaga</taxon>
        <taxon>Cucujiformia</taxon>
        <taxon>Curculionidae</taxon>
        <taxon>Scolytinae</taxon>
        <taxon>Dendroctonus</taxon>
    </lineage>
</organism>
<keyword evidence="5" id="KW-0560">Oxidoreductase</keyword>
<proteinExistence type="predicted"/>
<dbReference type="PANTHER" id="PTHR10730:SF45">
    <property type="entry name" value="PROCOLLAGEN-LYSINE,2-OXOGLUTARATE 5-DIOXYGENASE"/>
    <property type="match status" value="1"/>
</dbReference>
<dbReference type="SMART" id="SM00702">
    <property type="entry name" value="P4Hc"/>
    <property type="match status" value="1"/>
</dbReference>
<accession>N6U9E2</accession>
<evidence type="ECO:0000256" key="5">
    <source>
        <dbReference type="ARBA" id="ARBA00023002"/>
    </source>
</evidence>
<dbReference type="InterPro" id="IPR057589">
    <property type="entry name" value="GT_PLOD"/>
</dbReference>
<comment type="cofactor">
    <cofactor evidence="1">
        <name>L-ascorbate</name>
        <dbReference type="ChEBI" id="CHEBI:38290"/>
    </cofactor>
</comment>
<evidence type="ECO:0000313" key="8">
    <source>
        <dbReference type="EMBL" id="ENN77266.1"/>
    </source>
</evidence>
<evidence type="ECO:0000256" key="7">
    <source>
        <dbReference type="ARBA" id="ARBA00023180"/>
    </source>
</evidence>
<dbReference type="GO" id="GO:0005783">
    <property type="term" value="C:endoplasmic reticulum"/>
    <property type="evidence" value="ECO:0007669"/>
    <property type="project" value="TreeGrafter"/>
</dbReference>
<feature type="non-terminal residue" evidence="8">
    <location>
        <position position="1"/>
    </location>
</feature>
<name>N6U9E2_DENPD</name>
<keyword evidence="3" id="KW-0732">Signal</keyword>
<dbReference type="InterPro" id="IPR006620">
    <property type="entry name" value="Pro_4_hyd_alph"/>
</dbReference>
<evidence type="ECO:0000256" key="4">
    <source>
        <dbReference type="ARBA" id="ARBA00022964"/>
    </source>
</evidence>
<dbReference type="AlphaFoldDB" id="N6U9E2"/>
<evidence type="ECO:0000256" key="3">
    <source>
        <dbReference type="ARBA" id="ARBA00022729"/>
    </source>
</evidence>
<dbReference type="InterPro" id="IPR050757">
    <property type="entry name" value="Collagen_mod_GT25"/>
</dbReference>
<evidence type="ECO:0000256" key="1">
    <source>
        <dbReference type="ARBA" id="ARBA00001961"/>
    </source>
</evidence>
<dbReference type="GO" id="GO:0008475">
    <property type="term" value="F:procollagen-lysine 5-dioxygenase activity"/>
    <property type="evidence" value="ECO:0007669"/>
    <property type="project" value="TreeGrafter"/>
</dbReference>
<keyword evidence="2" id="KW-0479">Metal-binding</keyword>
<sequence>IVLNLVWSVASETVTEVCENSERGDTGCVGDEKENIYSEESNKPSFDVLVYTVATNETDGFQRYIDSVKRFGIEPSVLGRGEKWKGGDMRRPGGGWKINLLKTALKQYDGDNEKIVLFTDAYDVMFLGQLSEIVRRFKATGAKVGKNRVFQLALNIQCGSRCRFLNSGIYMGYIKQIRNLLNKAEIENTADDQLYFTEAYLDKNFREANGIQLDHLSNIFQNMFGVSESLVIKTVENKDAGAEKFYLKNSETNTEPLIIHGNGLSKLNLNYLSNYLPDGVWNSVDGCVACKSGQISLDAVKPDRWPTVYLSVFVQMNTPFLEAFFQKIHKLEYPKNKIHLFVYNTIKYHASLINTFVETHGTEYLSVKQIKPEDGTTEWAARDLSLDQCLAKNCDLYFAVDSVAHLDNPFALKLLIEQNRTVVAPMLVRPGKAWSNFWGSLTKDGFYARSNDYMDIVHDLKKGLWNVPFINGAYLVNATLLKKYDRLQLTYNRQNVDADMAFCRNLRDLDVFMYVSNRVEFGHLINADTYDITRAEPDMYQIFDNEQDWEEAFIHADYPENLNPEKKALQPCPDVYWFPIVTERFCKSLINMMENFGKWSAGKNEDERLEGGYEAVPTRDIHMNQVGWDSHWLYFLQKYVRPIQEYIFTGYFHDPPKSLMNFVVRYDLVNESEHALSQVKYKPDEQPSLRPHHDSSTYTINIALNRAGEDYEGGGCRFIRYNCSVTSTQMGWMLMHPGRLTHYHEGLLVTKGIRYIMVSFVDP</sequence>
<dbReference type="InterPro" id="IPR005123">
    <property type="entry name" value="Oxoglu/Fe-dep_dioxygenase_dom"/>
</dbReference>
<dbReference type="EMBL" id="KB740948">
    <property type="protein sequence ID" value="ENN77266.1"/>
    <property type="molecule type" value="Genomic_DNA"/>
</dbReference>
<dbReference type="GO" id="GO:0005506">
    <property type="term" value="F:iron ion binding"/>
    <property type="evidence" value="ECO:0007669"/>
    <property type="project" value="InterPro"/>
</dbReference>
<dbReference type="Pfam" id="PF03171">
    <property type="entry name" value="2OG-FeII_Oxy"/>
    <property type="match status" value="1"/>
</dbReference>
<dbReference type="GO" id="GO:0031418">
    <property type="term" value="F:L-ascorbic acid binding"/>
    <property type="evidence" value="ECO:0007669"/>
    <property type="project" value="InterPro"/>
</dbReference>
<dbReference type="InterPro" id="IPR044861">
    <property type="entry name" value="IPNS-like_FE2OG_OXY"/>
</dbReference>
<protein>
    <submittedName>
        <fullName evidence="8">Uncharacterized protein</fullName>
    </submittedName>
</protein>
<gene>
    <name evidence="8" type="ORF">YQE_06094</name>
</gene>
<keyword evidence="6" id="KW-0408">Iron</keyword>
<reference evidence="8" key="1">
    <citation type="journal article" date="2013" name="Genome Biol.">
        <title>Draft genome of the mountain pine beetle, Dendroctonus ponderosae Hopkins, a major forest pest.</title>
        <authorList>
            <person name="Keeling C.I."/>
            <person name="Yuen M.M."/>
            <person name="Liao N.Y."/>
            <person name="Docking T.R."/>
            <person name="Chan S.K."/>
            <person name="Taylor G.A."/>
            <person name="Palmquist D.L."/>
            <person name="Jackman S.D."/>
            <person name="Nguyen A."/>
            <person name="Li M."/>
            <person name="Henderson H."/>
            <person name="Janes J.K."/>
            <person name="Zhao Y."/>
            <person name="Pandoh P."/>
            <person name="Moore R."/>
            <person name="Sperling F.A."/>
            <person name="Huber D.P."/>
            <person name="Birol I."/>
            <person name="Jones S.J."/>
            <person name="Bohlmann J."/>
        </authorList>
    </citation>
    <scope>NUCLEOTIDE SEQUENCE</scope>
</reference>
<dbReference type="PANTHER" id="PTHR10730">
    <property type="entry name" value="PROCOLLAGEN-LYSINE,2-OXOGLUTARATE 5-DIOXYGENASE/GLYCOSYLTRANSFERASE 25 FAMILY MEMBER"/>
    <property type="match status" value="1"/>
</dbReference>
<evidence type="ECO:0000256" key="2">
    <source>
        <dbReference type="ARBA" id="ARBA00022723"/>
    </source>
</evidence>
<keyword evidence="4" id="KW-0223">Dioxygenase</keyword>
<dbReference type="OMA" id="TDVACNH"/>
<dbReference type="PROSITE" id="PS51471">
    <property type="entry name" value="FE2OG_OXY"/>
    <property type="match status" value="1"/>
</dbReference>
<evidence type="ECO:0000256" key="6">
    <source>
        <dbReference type="ARBA" id="ARBA00023004"/>
    </source>
</evidence>